<gene>
    <name evidence="3" type="ORF">HannXRQ_Chr06g0171851</name>
    <name evidence="2" type="ORF">HanXRQr2_Chr06g0248951</name>
</gene>
<keyword evidence="1" id="KW-1133">Transmembrane helix</keyword>
<evidence type="ECO:0000313" key="4">
    <source>
        <dbReference type="Proteomes" id="UP000215914"/>
    </source>
</evidence>
<dbReference type="Proteomes" id="UP000215914">
    <property type="component" value="Chromosome 6"/>
</dbReference>
<reference evidence="3" key="2">
    <citation type="submission" date="2017-02" db="EMBL/GenBank/DDBJ databases">
        <title>Sunflower complete genome.</title>
        <authorList>
            <person name="Langlade N."/>
            <person name="Munos S."/>
        </authorList>
    </citation>
    <scope>NUCLEOTIDE SEQUENCE [LARGE SCALE GENOMIC DNA]</scope>
    <source>
        <tissue evidence="3">Leaves</tissue>
    </source>
</reference>
<dbReference type="AlphaFoldDB" id="A0A251UGH4"/>
<organism evidence="3 4">
    <name type="scientific">Helianthus annuus</name>
    <name type="common">Common sunflower</name>
    <dbReference type="NCBI Taxonomy" id="4232"/>
    <lineage>
        <taxon>Eukaryota</taxon>
        <taxon>Viridiplantae</taxon>
        <taxon>Streptophyta</taxon>
        <taxon>Embryophyta</taxon>
        <taxon>Tracheophyta</taxon>
        <taxon>Spermatophyta</taxon>
        <taxon>Magnoliopsida</taxon>
        <taxon>eudicotyledons</taxon>
        <taxon>Gunneridae</taxon>
        <taxon>Pentapetalae</taxon>
        <taxon>asterids</taxon>
        <taxon>campanulids</taxon>
        <taxon>Asterales</taxon>
        <taxon>Asteraceae</taxon>
        <taxon>Asteroideae</taxon>
        <taxon>Heliantheae alliance</taxon>
        <taxon>Heliantheae</taxon>
        <taxon>Helianthus</taxon>
    </lineage>
</organism>
<protein>
    <submittedName>
        <fullName evidence="3">Uncharacterized protein</fullName>
    </submittedName>
</protein>
<keyword evidence="4" id="KW-1185">Reference proteome</keyword>
<evidence type="ECO:0000313" key="3">
    <source>
        <dbReference type="EMBL" id="OTG22470.1"/>
    </source>
</evidence>
<dbReference type="EMBL" id="CM007895">
    <property type="protein sequence ID" value="OTG22470.1"/>
    <property type="molecule type" value="Genomic_DNA"/>
</dbReference>
<feature type="transmembrane region" description="Helical" evidence="1">
    <location>
        <begin position="39"/>
        <end position="57"/>
    </location>
</feature>
<reference evidence="2 4" key="1">
    <citation type="journal article" date="2017" name="Nature">
        <title>The sunflower genome provides insights into oil metabolism, flowering and Asterid evolution.</title>
        <authorList>
            <person name="Badouin H."/>
            <person name="Gouzy J."/>
            <person name="Grassa C.J."/>
            <person name="Murat F."/>
            <person name="Staton S.E."/>
            <person name="Cottret L."/>
            <person name="Lelandais-Briere C."/>
            <person name="Owens G.L."/>
            <person name="Carrere S."/>
            <person name="Mayjonade B."/>
            <person name="Legrand L."/>
            <person name="Gill N."/>
            <person name="Kane N.C."/>
            <person name="Bowers J.E."/>
            <person name="Hubner S."/>
            <person name="Bellec A."/>
            <person name="Berard A."/>
            <person name="Berges H."/>
            <person name="Blanchet N."/>
            <person name="Boniface M.C."/>
            <person name="Brunel D."/>
            <person name="Catrice O."/>
            <person name="Chaidir N."/>
            <person name="Claudel C."/>
            <person name="Donnadieu C."/>
            <person name="Faraut T."/>
            <person name="Fievet G."/>
            <person name="Helmstetter N."/>
            <person name="King M."/>
            <person name="Knapp S.J."/>
            <person name="Lai Z."/>
            <person name="Le Paslier M.C."/>
            <person name="Lippi Y."/>
            <person name="Lorenzon L."/>
            <person name="Mandel J.R."/>
            <person name="Marage G."/>
            <person name="Marchand G."/>
            <person name="Marquand E."/>
            <person name="Bret-Mestries E."/>
            <person name="Morien E."/>
            <person name="Nambeesan S."/>
            <person name="Nguyen T."/>
            <person name="Pegot-Espagnet P."/>
            <person name="Pouilly N."/>
            <person name="Raftis F."/>
            <person name="Sallet E."/>
            <person name="Schiex T."/>
            <person name="Thomas J."/>
            <person name="Vandecasteele C."/>
            <person name="Vares D."/>
            <person name="Vear F."/>
            <person name="Vautrin S."/>
            <person name="Crespi M."/>
            <person name="Mangin B."/>
            <person name="Burke J.M."/>
            <person name="Salse J."/>
            <person name="Munos S."/>
            <person name="Vincourt P."/>
            <person name="Rieseberg L.H."/>
            <person name="Langlade N.B."/>
        </authorList>
    </citation>
    <scope>NUCLEOTIDE SEQUENCE [LARGE SCALE GENOMIC DNA]</scope>
    <source>
        <strain evidence="4">cv. SF193</strain>
        <tissue evidence="2">Leaves</tissue>
    </source>
</reference>
<dbReference type="InParanoid" id="A0A251UGH4"/>
<keyword evidence="1" id="KW-0472">Membrane</keyword>
<evidence type="ECO:0000313" key="2">
    <source>
        <dbReference type="EMBL" id="KAF5801514.1"/>
    </source>
</evidence>
<feature type="transmembrane region" description="Helical" evidence="1">
    <location>
        <begin position="6"/>
        <end position="27"/>
    </location>
</feature>
<accession>A0A251UGH4</accession>
<proteinExistence type="predicted"/>
<keyword evidence="1" id="KW-0812">Transmembrane</keyword>
<sequence>MMLVGIYISIASLFCIFAMVLDLLNGFRIRKFWFPTKYFSLNAASITVITVAMKLPVDLTSPMPGSMDQFGKLGSLTFMCTMMST</sequence>
<evidence type="ECO:0000256" key="1">
    <source>
        <dbReference type="SAM" id="Phobius"/>
    </source>
</evidence>
<dbReference type="EMBL" id="MNCJ02000321">
    <property type="protein sequence ID" value="KAF5801514.1"/>
    <property type="molecule type" value="Genomic_DNA"/>
</dbReference>
<reference evidence="2" key="3">
    <citation type="submission" date="2020-06" db="EMBL/GenBank/DDBJ databases">
        <title>Helianthus annuus Genome sequencing and assembly Release 2.</title>
        <authorList>
            <person name="Gouzy J."/>
            <person name="Langlade N."/>
            <person name="Munos S."/>
        </authorList>
    </citation>
    <scope>NUCLEOTIDE SEQUENCE</scope>
    <source>
        <tissue evidence="2">Leaves</tissue>
    </source>
</reference>
<dbReference type="PANTHER" id="PTHR35307:SF8">
    <property type="entry name" value="GUSTATORY RECEPTOR"/>
    <property type="match status" value="1"/>
</dbReference>
<dbReference type="Gramene" id="mRNA:HanXRQr2_Chr06g0248951">
    <property type="protein sequence ID" value="CDS:HanXRQr2_Chr06g0248951.1"/>
    <property type="gene ID" value="HanXRQr2_Chr06g0248951"/>
</dbReference>
<dbReference type="PANTHER" id="PTHR35307">
    <property type="entry name" value="PROTEIN, PUTATIVE-RELATED"/>
    <property type="match status" value="1"/>
</dbReference>
<name>A0A251UGH4_HELAN</name>